<dbReference type="Proteomes" id="UP000664781">
    <property type="component" value="Unassembled WGS sequence"/>
</dbReference>
<proteinExistence type="predicted"/>
<dbReference type="RefSeq" id="WP_086570283.1">
    <property type="nucleotide sequence ID" value="NZ_JAFMOF010000003.1"/>
</dbReference>
<evidence type="ECO:0000259" key="1">
    <source>
        <dbReference type="Pfam" id="PF14530"/>
    </source>
</evidence>
<evidence type="ECO:0000313" key="3">
    <source>
        <dbReference type="Proteomes" id="UP000664781"/>
    </source>
</evidence>
<dbReference type="AlphaFoldDB" id="A0A939FRB8"/>
<dbReference type="InterPro" id="IPR012347">
    <property type="entry name" value="Ferritin-like"/>
</dbReference>
<dbReference type="Pfam" id="PF14530">
    <property type="entry name" value="DUF4439"/>
    <property type="match status" value="1"/>
</dbReference>
<dbReference type="EMBL" id="JAFMOF010000003">
    <property type="protein sequence ID" value="MBO0655326.1"/>
    <property type="molecule type" value="Genomic_DNA"/>
</dbReference>
<evidence type="ECO:0000313" key="2">
    <source>
        <dbReference type="EMBL" id="MBO0655326.1"/>
    </source>
</evidence>
<sequence>MTTSQRSDADRAAVPAAQAALAAEHAAVYGYGVVGGRVEEEHAAQAREAYDVHRARRDVMNRAVRALGAEPEAAAAAYALPFPVTDGASAVRLAAELESRLTAVYADLVRASTGSLRGEAAAGLREAAVRAARWRGGSVAFPGLAERA</sequence>
<name>A0A939FRB8_9ACTN</name>
<comment type="caution">
    <text evidence="2">The sequence shown here is derived from an EMBL/GenBank/DDBJ whole genome shotgun (WGS) entry which is preliminary data.</text>
</comment>
<dbReference type="InterPro" id="IPR029447">
    <property type="entry name" value="DUF4439"/>
</dbReference>
<accession>A0A939FRB8</accession>
<keyword evidence="3" id="KW-1185">Reference proteome</keyword>
<dbReference type="InterPro" id="IPR009078">
    <property type="entry name" value="Ferritin-like_SF"/>
</dbReference>
<gene>
    <name evidence="2" type="ORF">J1792_21845</name>
</gene>
<dbReference type="SUPFAM" id="SSF47240">
    <property type="entry name" value="Ferritin-like"/>
    <property type="match status" value="1"/>
</dbReference>
<protein>
    <submittedName>
        <fullName evidence="2">Ferritin-like domain-containing protein</fullName>
    </submittedName>
</protein>
<dbReference type="Gene3D" id="1.20.1260.10">
    <property type="match status" value="1"/>
</dbReference>
<organism evidence="2 3">
    <name type="scientific">Streptomyces triculaminicus</name>
    <dbReference type="NCBI Taxonomy" id="2816232"/>
    <lineage>
        <taxon>Bacteria</taxon>
        <taxon>Bacillati</taxon>
        <taxon>Actinomycetota</taxon>
        <taxon>Actinomycetes</taxon>
        <taxon>Kitasatosporales</taxon>
        <taxon>Streptomycetaceae</taxon>
        <taxon>Streptomyces</taxon>
    </lineage>
</organism>
<reference evidence="2" key="1">
    <citation type="submission" date="2021-03" db="EMBL/GenBank/DDBJ databases">
        <title>Streptomyces strains.</title>
        <authorList>
            <person name="Lund M.B."/>
            <person name="Toerring T."/>
        </authorList>
    </citation>
    <scope>NUCLEOTIDE SEQUENCE</scope>
    <source>
        <strain evidence="2">JCM 4242</strain>
    </source>
</reference>
<feature type="domain" description="DUF4439" evidence="1">
    <location>
        <begin position="16"/>
        <end position="146"/>
    </location>
</feature>